<dbReference type="InterPro" id="IPR045529">
    <property type="entry name" value="DUF6469"/>
</dbReference>
<feature type="compositionally biased region" description="Basic residues" evidence="6">
    <location>
        <begin position="2794"/>
        <end position="2812"/>
    </location>
</feature>
<evidence type="ECO:0000259" key="7">
    <source>
        <dbReference type="PROSITE" id="PS51198"/>
    </source>
</evidence>
<keyword evidence="3 5" id="KW-0347">Helicase</keyword>
<feature type="binding site" evidence="5">
    <location>
        <begin position="1107"/>
        <end position="1114"/>
    </location>
    <ligand>
        <name>ATP</name>
        <dbReference type="ChEBI" id="CHEBI:30616"/>
    </ligand>
</feature>
<reference evidence="8 9" key="1">
    <citation type="submission" date="2024-01" db="EMBL/GenBank/DDBJ databases">
        <title>The genomes of 5 underutilized Papilionoideae crops provide insights into root nodulation and disease resistance.</title>
        <authorList>
            <person name="Yuan L."/>
        </authorList>
    </citation>
    <scope>NUCLEOTIDE SEQUENCE [LARGE SCALE GENOMIC DNA]</scope>
    <source>
        <strain evidence="8">LY-2023</strain>
        <tissue evidence="8">Leaf</tissue>
    </source>
</reference>
<dbReference type="FunFam" id="3.40.50.300:FF:000326">
    <property type="entry name" value="P-loop containing nucleoside triphosphate hydrolase"/>
    <property type="match status" value="1"/>
</dbReference>
<dbReference type="PANTHER" id="PTHR21529">
    <property type="entry name" value="MAMMARY TURMOR VIRUS RECEPTOR HOMOLOG 1, 2 MTVR1, 2"/>
    <property type="match status" value="1"/>
</dbReference>
<protein>
    <recommendedName>
        <fullName evidence="7">UvrD-like helicase ATP-binding domain-containing protein</fullName>
    </recommendedName>
</protein>
<dbReference type="InterPro" id="IPR047187">
    <property type="entry name" value="SF1_C_Upf1"/>
</dbReference>
<dbReference type="InterPro" id="IPR041677">
    <property type="entry name" value="DNA2/NAM7_AAA_11"/>
</dbReference>
<evidence type="ECO:0000313" key="8">
    <source>
        <dbReference type="EMBL" id="KAK7319208.1"/>
    </source>
</evidence>
<feature type="domain" description="UvrD-like helicase ATP-binding" evidence="7">
    <location>
        <begin position="1086"/>
        <end position="1483"/>
    </location>
</feature>
<feature type="region of interest" description="Disordered" evidence="6">
    <location>
        <begin position="2769"/>
        <end position="2812"/>
    </location>
</feature>
<dbReference type="Gene3D" id="1.10.10.160">
    <property type="match status" value="1"/>
</dbReference>
<dbReference type="InterPro" id="IPR027417">
    <property type="entry name" value="P-loop_NTPase"/>
</dbReference>
<dbReference type="InterPro" id="IPR039904">
    <property type="entry name" value="TRANK1"/>
</dbReference>
<dbReference type="GO" id="GO:0005694">
    <property type="term" value="C:chromosome"/>
    <property type="evidence" value="ECO:0007669"/>
    <property type="project" value="UniProtKB-ARBA"/>
</dbReference>
<dbReference type="SUPFAM" id="SSF48452">
    <property type="entry name" value="TPR-like"/>
    <property type="match status" value="1"/>
</dbReference>
<keyword evidence="2 5" id="KW-0378">Hydrolase</keyword>
<proteinExistence type="predicted"/>
<evidence type="ECO:0000256" key="6">
    <source>
        <dbReference type="SAM" id="MobiDB-lite"/>
    </source>
</evidence>
<name>A0AAN9KN09_CLITE</name>
<dbReference type="Gene3D" id="3.40.50.300">
    <property type="entry name" value="P-loop containing nucleotide triphosphate hydrolases"/>
    <property type="match status" value="4"/>
</dbReference>
<evidence type="ECO:0000256" key="1">
    <source>
        <dbReference type="ARBA" id="ARBA00022741"/>
    </source>
</evidence>
<dbReference type="Pfam" id="PF13087">
    <property type="entry name" value="AAA_12"/>
    <property type="match status" value="1"/>
</dbReference>
<evidence type="ECO:0000256" key="4">
    <source>
        <dbReference type="ARBA" id="ARBA00022840"/>
    </source>
</evidence>
<dbReference type="Pfam" id="PF00580">
    <property type="entry name" value="UvrD-helicase"/>
    <property type="match status" value="1"/>
</dbReference>
<dbReference type="InterPro" id="IPR013986">
    <property type="entry name" value="DExx_box_DNA_helicase_dom_sf"/>
</dbReference>
<feature type="region of interest" description="Disordered" evidence="6">
    <location>
        <begin position="399"/>
        <end position="419"/>
    </location>
</feature>
<evidence type="ECO:0000313" key="9">
    <source>
        <dbReference type="Proteomes" id="UP001359559"/>
    </source>
</evidence>
<dbReference type="InterPro" id="IPR011990">
    <property type="entry name" value="TPR-like_helical_dom_sf"/>
</dbReference>
<dbReference type="PANTHER" id="PTHR21529:SF4">
    <property type="entry name" value="TPR AND ANKYRIN REPEAT-CONTAINING PROTEIN 1"/>
    <property type="match status" value="1"/>
</dbReference>
<accession>A0AAN9KN09</accession>
<evidence type="ECO:0000256" key="5">
    <source>
        <dbReference type="PROSITE-ProRule" id="PRU00560"/>
    </source>
</evidence>
<dbReference type="SUPFAM" id="SSF52540">
    <property type="entry name" value="P-loop containing nucleoside triphosphate hydrolases"/>
    <property type="match status" value="2"/>
</dbReference>
<keyword evidence="4 5" id="KW-0067">ATP-binding</keyword>
<sequence>MATYGHHGFQDIIFSWSLQDIFDEELYKDKVKPIDLSFKSVKHYFGSYVYPLLEETRAQLCSSMEILSSAPFAEVTSLEEAYAYNGKLYNVKIDTWKNRFSGHGKELYKTLVGDVFILADFKPETVNDLQREGRMWNFVLSARVAEDQAEDDGDTSIMSTFKVAAFKDIDLREAGQKSLFIVFLTNIIPNRRIWNALHMSRNSRLIEKILCAGDVVEESYDCCTLPMDVLRDDRTYQRLSSELNESQYEAISACLSSFQCNHKSTIDLIWGPPGTGKTKTLGMLLFALLRMNYRTLVCAPTNVAIKEVALRVLSMVRESFVGNADALFCALGDIVLFGNRQRLKIGAGIEEIYLDHRVEQLITCFAPTKGWRHCFASMINLLEDCVSHYHIYIENEPKEKDHTDDDNTCKTKGDNPSDCSGRKGNSFLEFVRDRFHSIALPLKNCISILCTHIARRYLLDHNFEDLGSLFHSVNSFEALLFQSNIVSDALEKLFSPPEGQHSSFESSLGIEYLLYMKRTECLSSLKTLKDSLDDLNLPNAMNKESVREFCLRTSSLVFSTASSSFKLHSVDMEPLDILVIDEAAQLKECESIIPLLLPNIDHAVLVGDECQLPAMVESNVSLQVGFGRSLFARLNSLGLPNHFLNIQYRMHPAISSFPNSHFYLNQILDAPNVVGKNYRKHYLPGPMFGPYSFINVVGGSEEFDDAGRSRKNLVEVAVVMKIIRKCFKAWCDSKENVIIGIVSPYAAQVIAIQDLLGQKYDQHDGFDVKVKTIDGFQGGEQDIIILSTVRTNCSSSLRFISDYQRTNVALTRARYCLWILGNERTLINQENVWKSLVLDAKERQCFFSADEDEDLAKSIWDAKKELGQLDDLLNADSFLFKNSRWKVHFSDNFLKSFRKLRSEQTKKLVISLLLKLSGGWRPRKIKVNLDCGNSSQLLKQFKVGGLFVVCSTDIVICSMDTVQESRYTQVLKIWDVLPPEDVPKLVKRLDGIFGSYTDDFISRCSEKCILEKMEVPASWKKSIEIIKFKSLDSHGNEAESSGCDQTLYIENSKVEESLLLMKFYSLSPVVVSHLLSDRNSDEFDLPFEVSDEEHEIILFPKSTFVLGRSGTGKTTVLTMKLFRKEDLHHRAVEEAYGSDSAAVPCLNQNKELEESSTVNNRPILRQLFVTVSPKLCQAVKHHVVRLKRSIYGSNISAESTYIEEDIVDFDASIQFKNIPDSFVNLPSKSYPLVITFQKFLMMLDGTVGISYFERFNELSCHSQNLGVRSVALETFIRKKEVTYDRFNSLYWPHFNSQHTKKLDSSRVFTEIISHIKGGMQAVESGNGKLSRDEYLSISETRASSLIKQKREIIYDIYQSYEKMKMDKGDFDLADIVVDLHRRLRINRYKGVVMHFVYIDEVQDLTMSQIALFKYVCQNVEEGFVFCGDTAQTIARGIDFRFQDIRSLFYKKFVLESKDSTYNQEKMKGKISEIFLLNQNFRTHAGVLKLSQSTIELLFHFFPHSIDVLKPETSLIYGECPVVLECGNRENAIVTIFGNSGHVGGKIVGFGAEQVILVRDDSARNEILDYVGKHALVLTILECKGLEFQDVLLYNFFGSSPLKNQWRVIYEYMKEQDMLVPAEAKSCPTFNDSRHNLLCSELKQLYVAITRTRQRLWISEDTEEYSLPMFDYWRKKCLVQFKELDDSLSQAMKVASSPEEWRSRGKKLYYQNNFEMATMCFERAGDSYWERKSKAAGLRAAANRLRDLDPEDANATLRQAAEIFEGIGMAESAAQCFSDLGDYERAGMSLSFGINSDCGLLIYKINLASTNITGKLYLEKCEEPDLKRAGDCFYLGGCFEIAARTYARGNFFADSLDVCVKGELFDIGLYYIQHWKQNENAGQCLVKSHDLHTMEHKFLESCARTLFNRQDTRPMMKFVRAFHSMDLKREFLRSLHLLDELLVLEEESGNFTEAENIAKMMGDVPREADILGKAGQSMEACELMLLYVLANSLWFAGSTGWPLKKFTRKVELLSRALSFAAKESNSFYVTEAEILSNEHSNIVEILNHLKSSRTYGSIRGEILCLWKLLDAHFRLNQSKFVWLDNVFEDSVEDMILKNELSVETLFHCWTCWKNNIIRILVSLPILAPSYGEFALNYLGVRKLTYNLNDIYVLLIPDANWVIKLGDRFLKKSGSLVSVDIQDLIPVAQNYWSSQLFSVGMEVLHVLDALYMFSVNKVLSEFFQFRSLLVIYEVSKFLLESKWFSRSHKNLKTLEKFRKNPTDRFFRYLISLDWRKSLIKDMVSLRITETCQDLVEEVIYENINRKDRLTYAQIGNVVVMILGTSNLKNELYVEIVKRFKNNEVWMEFIESLQWNSAMEISQGKEAIEEMHMIKFYEALQYTYNVNWIAEPGYISPSCFMYLIDRLLLLTSCWKGFIFATKSSFVEWLIHQDENSLPGLCSMANVRPDTKVHKFIATVLRDLLFDQNGTRIWIKKSNLSKHYFSMFVLRLVVSALLLHLSSGKYVELIRDLLGMRDLTLQLPLEFRNVLLKGRRHLGLKVYAEAFKVIDNPLVVARLWNTSETICTDAVCVDFTICQQRKLVLQLLFPDRVNSVDEETTAVIAEASDATSKETTNCSTVPNSSSAPFPDLTSDSGMFMNVDSFWAMLENLQMMAVDKSCLDRMSPYSPTINDTLNKWIEILSDAIPSLSQDCDNLESENVMEEAVSLLVEMEELSSALSMSDSVIEKKHIVVGELSKKILSRRLNERHVVDQLWKKIDKVECQSSQAKTAAGNLLEESNDNESKKSQSGNNIREHSKGKKNKSKKNKGKKKGKK</sequence>
<dbReference type="EMBL" id="JAYKXN010000001">
    <property type="protein sequence ID" value="KAK7319208.1"/>
    <property type="molecule type" value="Genomic_DNA"/>
</dbReference>
<dbReference type="GO" id="GO:0004386">
    <property type="term" value="F:helicase activity"/>
    <property type="evidence" value="ECO:0007669"/>
    <property type="project" value="UniProtKB-UniRule"/>
</dbReference>
<dbReference type="GO" id="GO:0005524">
    <property type="term" value="F:ATP binding"/>
    <property type="evidence" value="ECO:0007669"/>
    <property type="project" value="UniProtKB-UniRule"/>
</dbReference>
<dbReference type="CDD" id="cd18808">
    <property type="entry name" value="SF1_C_Upf1"/>
    <property type="match status" value="1"/>
</dbReference>
<dbReference type="InterPro" id="IPR014016">
    <property type="entry name" value="UvrD-like_ATP-bd"/>
</dbReference>
<keyword evidence="1 5" id="KW-0547">Nucleotide-binding</keyword>
<dbReference type="Pfam" id="PF13086">
    <property type="entry name" value="AAA_11"/>
    <property type="match status" value="1"/>
</dbReference>
<dbReference type="GO" id="GO:0016787">
    <property type="term" value="F:hydrolase activity"/>
    <property type="evidence" value="ECO:0007669"/>
    <property type="project" value="UniProtKB-UniRule"/>
</dbReference>
<dbReference type="InterPro" id="IPR041679">
    <property type="entry name" value="DNA2/NAM7-like_C"/>
</dbReference>
<keyword evidence="9" id="KW-1185">Reference proteome</keyword>
<comment type="caution">
    <text evidence="8">The sequence shown here is derived from an EMBL/GenBank/DDBJ whole genome shotgun (WGS) entry which is preliminary data.</text>
</comment>
<evidence type="ECO:0000256" key="2">
    <source>
        <dbReference type="ARBA" id="ARBA00022801"/>
    </source>
</evidence>
<dbReference type="PROSITE" id="PS51198">
    <property type="entry name" value="UVRD_HELICASE_ATP_BIND"/>
    <property type="match status" value="1"/>
</dbReference>
<evidence type="ECO:0000256" key="3">
    <source>
        <dbReference type="ARBA" id="ARBA00022806"/>
    </source>
</evidence>
<gene>
    <name evidence="8" type="ORF">RJT34_03926</name>
</gene>
<dbReference type="Pfam" id="PF20073">
    <property type="entry name" value="DUF6469"/>
    <property type="match status" value="1"/>
</dbReference>
<organism evidence="8 9">
    <name type="scientific">Clitoria ternatea</name>
    <name type="common">Butterfly pea</name>
    <dbReference type="NCBI Taxonomy" id="43366"/>
    <lineage>
        <taxon>Eukaryota</taxon>
        <taxon>Viridiplantae</taxon>
        <taxon>Streptophyta</taxon>
        <taxon>Embryophyta</taxon>
        <taxon>Tracheophyta</taxon>
        <taxon>Spermatophyta</taxon>
        <taxon>Magnoliopsida</taxon>
        <taxon>eudicotyledons</taxon>
        <taxon>Gunneridae</taxon>
        <taxon>Pentapetalae</taxon>
        <taxon>rosids</taxon>
        <taxon>fabids</taxon>
        <taxon>Fabales</taxon>
        <taxon>Fabaceae</taxon>
        <taxon>Papilionoideae</taxon>
        <taxon>50 kb inversion clade</taxon>
        <taxon>NPAAA clade</taxon>
        <taxon>indigoferoid/millettioid clade</taxon>
        <taxon>Phaseoleae</taxon>
        <taxon>Clitoria</taxon>
    </lineage>
</organism>
<feature type="compositionally biased region" description="Basic and acidic residues" evidence="6">
    <location>
        <begin position="399"/>
        <end position="415"/>
    </location>
</feature>
<dbReference type="Proteomes" id="UP001359559">
    <property type="component" value="Unassembled WGS sequence"/>
</dbReference>